<dbReference type="EMBL" id="CAJGYM010000043">
    <property type="protein sequence ID" value="CAD6194309.1"/>
    <property type="molecule type" value="Genomic_DNA"/>
</dbReference>
<proteinExistence type="predicted"/>
<comment type="caution">
    <text evidence="1">The sequence shown here is derived from an EMBL/GenBank/DDBJ whole genome shotgun (WGS) entry which is preliminary data.</text>
</comment>
<dbReference type="Proteomes" id="UP000835052">
    <property type="component" value="Unassembled WGS sequence"/>
</dbReference>
<evidence type="ECO:0000313" key="1">
    <source>
        <dbReference type="EMBL" id="CAD6194309.1"/>
    </source>
</evidence>
<name>A0A8S1HEP7_9PELO</name>
<protein>
    <submittedName>
        <fullName evidence="1">Uncharacterized protein</fullName>
    </submittedName>
</protein>
<organism evidence="1 2">
    <name type="scientific">Caenorhabditis auriculariae</name>
    <dbReference type="NCBI Taxonomy" id="2777116"/>
    <lineage>
        <taxon>Eukaryota</taxon>
        <taxon>Metazoa</taxon>
        <taxon>Ecdysozoa</taxon>
        <taxon>Nematoda</taxon>
        <taxon>Chromadorea</taxon>
        <taxon>Rhabditida</taxon>
        <taxon>Rhabditina</taxon>
        <taxon>Rhabditomorpha</taxon>
        <taxon>Rhabditoidea</taxon>
        <taxon>Rhabditidae</taxon>
        <taxon>Peloderinae</taxon>
        <taxon>Caenorhabditis</taxon>
    </lineage>
</organism>
<evidence type="ECO:0000313" key="2">
    <source>
        <dbReference type="Proteomes" id="UP000835052"/>
    </source>
</evidence>
<dbReference type="AlphaFoldDB" id="A0A8S1HEP7"/>
<gene>
    <name evidence="1" type="ORF">CAUJ_LOCUS10228</name>
</gene>
<sequence length="303" mass="35041">MEARTSSFDEVTRPNQMLDSTAATALKNILPLKHRHLVQEEHPYTQYVFSKVRCDYMNDVKNRNQQEEGIVSKLVSRVSLHDVHAFRQETLKSLNEYSFPIGTDAKQTDLLKCFETRPEEISGLYYIVKRRKTDLLLCAVHREMAAEDRHDLKVVKLTPEATDVLNEGRVRLENYYVGDVVLVFTMTPTCVRSRILEVDPISTFKDDFAPSWSVRKFGLVHRNIEQILAAPLEVDKKKGTILLTGENKTRLVHGKLDQFPADFKMDQVFEVSVLVPLEHCERLTTHYRDPENIRHYGRAIRTA</sequence>
<reference evidence="1" key="1">
    <citation type="submission" date="2020-10" db="EMBL/GenBank/DDBJ databases">
        <authorList>
            <person name="Kikuchi T."/>
        </authorList>
    </citation>
    <scope>NUCLEOTIDE SEQUENCE</scope>
    <source>
        <strain evidence="1">NKZ352</strain>
    </source>
</reference>
<accession>A0A8S1HEP7</accession>
<keyword evidence="2" id="KW-1185">Reference proteome</keyword>
<dbReference type="OrthoDB" id="5824898at2759"/>